<dbReference type="Proteomes" id="UP000657372">
    <property type="component" value="Unassembled WGS sequence"/>
</dbReference>
<evidence type="ECO:0000256" key="1">
    <source>
        <dbReference type="SAM" id="SignalP"/>
    </source>
</evidence>
<evidence type="ECO:0000313" key="2">
    <source>
        <dbReference type="EMBL" id="MBF8179662.1"/>
    </source>
</evidence>
<dbReference type="EMBL" id="JADOEL010000023">
    <property type="protein sequence ID" value="MBF8179662.1"/>
    <property type="molecule type" value="Genomic_DNA"/>
</dbReference>
<keyword evidence="1" id="KW-0732">Signal</keyword>
<protein>
    <recommendedName>
        <fullName evidence="4">Beta/gamma crystallin</fullName>
    </recommendedName>
</protein>
<evidence type="ECO:0008006" key="4">
    <source>
        <dbReference type="Google" id="ProtNLM"/>
    </source>
</evidence>
<dbReference type="RefSeq" id="WP_195876645.1">
    <property type="nucleotide sequence ID" value="NZ_JADOEL010000023.1"/>
</dbReference>
<comment type="caution">
    <text evidence="2">The sequence shown here is derived from an EMBL/GenBank/DDBJ whole genome shotgun (WGS) entry which is preliminary data.</text>
</comment>
<feature type="chain" id="PRO_5045441663" description="Beta/gamma crystallin" evidence="1">
    <location>
        <begin position="22"/>
        <end position="112"/>
    </location>
</feature>
<keyword evidence="3" id="KW-1185">Reference proteome</keyword>
<reference evidence="2 3" key="1">
    <citation type="submission" date="2020-11" db="EMBL/GenBank/DDBJ databases">
        <title>WGS of Herminiimonas contaminans strain Marseille-Q4544 isolated from planarians Schmidtea mediterranea.</title>
        <authorList>
            <person name="Kangale L."/>
        </authorList>
    </citation>
    <scope>NUCLEOTIDE SEQUENCE [LARGE SCALE GENOMIC DNA]</scope>
    <source>
        <strain evidence="2 3">Marseille-Q4544</strain>
    </source>
</reference>
<organism evidence="2 3">
    <name type="scientific">Herminiimonas contaminans</name>
    <dbReference type="NCBI Taxonomy" id="1111140"/>
    <lineage>
        <taxon>Bacteria</taxon>
        <taxon>Pseudomonadati</taxon>
        <taxon>Pseudomonadota</taxon>
        <taxon>Betaproteobacteria</taxon>
        <taxon>Burkholderiales</taxon>
        <taxon>Oxalobacteraceae</taxon>
        <taxon>Herminiimonas</taxon>
    </lineage>
</organism>
<feature type="signal peptide" evidence="1">
    <location>
        <begin position="1"/>
        <end position="21"/>
    </location>
</feature>
<proteinExistence type="predicted"/>
<evidence type="ECO:0000313" key="3">
    <source>
        <dbReference type="Proteomes" id="UP000657372"/>
    </source>
</evidence>
<accession>A0ABS0EXV3</accession>
<sequence>MPEMKKATLILAVLFALPALAQSQKDLEKPAMRGDYQAQRNLAYSFVAPMKGENLNPVAGCAWYLVILKSGSPRVDVTDTNNATLYCDRLSQTEKIAAHGKADELVRRIYKR</sequence>
<gene>
    <name evidence="2" type="ORF">IXC47_18425</name>
</gene>
<name>A0ABS0EXV3_9BURK</name>